<reference evidence="3 4" key="1">
    <citation type="submission" date="2018-04" db="EMBL/GenBank/DDBJ databases">
        <title>The genome of golden apple snail Pomacea canaliculata provides insight into stress tolerance and invasive adaptation.</title>
        <authorList>
            <person name="Liu C."/>
            <person name="Liu B."/>
            <person name="Ren Y."/>
            <person name="Zhang Y."/>
            <person name="Wang H."/>
            <person name="Li S."/>
            <person name="Jiang F."/>
            <person name="Yin L."/>
            <person name="Zhang G."/>
            <person name="Qian W."/>
            <person name="Fan W."/>
        </authorList>
    </citation>
    <scope>NUCLEOTIDE SEQUENCE [LARGE SCALE GENOMIC DNA]</scope>
    <source>
        <strain evidence="3">SZHN2017</strain>
        <tissue evidence="3">Muscle</tissue>
    </source>
</reference>
<organism evidence="3 4">
    <name type="scientific">Pomacea canaliculata</name>
    <name type="common">Golden apple snail</name>
    <dbReference type="NCBI Taxonomy" id="400727"/>
    <lineage>
        <taxon>Eukaryota</taxon>
        <taxon>Metazoa</taxon>
        <taxon>Spiralia</taxon>
        <taxon>Lophotrochozoa</taxon>
        <taxon>Mollusca</taxon>
        <taxon>Gastropoda</taxon>
        <taxon>Caenogastropoda</taxon>
        <taxon>Architaenioglossa</taxon>
        <taxon>Ampullarioidea</taxon>
        <taxon>Ampullariidae</taxon>
        <taxon>Pomacea</taxon>
    </lineage>
</organism>
<dbReference type="OrthoDB" id="6282755at2759"/>
<name>A0A2T7P0I3_POMCA</name>
<dbReference type="InterPro" id="IPR013783">
    <property type="entry name" value="Ig-like_fold"/>
</dbReference>
<feature type="domain" description="Ig-like" evidence="2">
    <location>
        <begin position="46"/>
        <end position="140"/>
    </location>
</feature>
<dbReference type="InterPro" id="IPR007110">
    <property type="entry name" value="Ig-like_dom"/>
</dbReference>
<dbReference type="InterPro" id="IPR013151">
    <property type="entry name" value="Immunoglobulin_dom"/>
</dbReference>
<comment type="caution">
    <text evidence="3">The sequence shown here is derived from an EMBL/GenBank/DDBJ whole genome shotgun (WGS) entry which is preliminary data.</text>
</comment>
<evidence type="ECO:0000259" key="2">
    <source>
        <dbReference type="PROSITE" id="PS50835"/>
    </source>
</evidence>
<keyword evidence="1" id="KW-1133">Transmembrane helix</keyword>
<evidence type="ECO:0000256" key="1">
    <source>
        <dbReference type="SAM" id="Phobius"/>
    </source>
</evidence>
<dbReference type="AlphaFoldDB" id="A0A2T7P0I3"/>
<dbReference type="PROSITE" id="PS50835">
    <property type="entry name" value="IG_LIKE"/>
    <property type="match status" value="1"/>
</dbReference>
<dbReference type="InterPro" id="IPR036179">
    <property type="entry name" value="Ig-like_dom_sf"/>
</dbReference>
<dbReference type="EMBL" id="PZQS01000007">
    <property type="protein sequence ID" value="PVD26925.1"/>
    <property type="molecule type" value="Genomic_DNA"/>
</dbReference>
<keyword evidence="1" id="KW-0472">Membrane</keyword>
<accession>A0A2T7P0I3</accession>
<evidence type="ECO:0000313" key="4">
    <source>
        <dbReference type="Proteomes" id="UP000245119"/>
    </source>
</evidence>
<feature type="transmembrane region" description="Helical" evidence="1">
    <location>
        <begin position="12"/>
        <end position="34"/>
    </location>
</feature>
<dbReference type="SUPFAM" id="SSF48726">
    <property type="entry name" value="Immunoglobulin"/>
    <property type="match status" value="1"/>
</dbReference>
<dbReference type="Pfam" id="PF00047">
    <property type="entry name" value="ig"/>
    <property type="match status" value="1"/>
</dbReference>
<protein>
    <recommendedName>
        <fullName evidence="2">Ig-like domain-containing protein</fullName>
    </recommendedName>
</protein>
<dbReference type="Proteomes" id="UP000245119">
    <property type="component" value="Linkage Group LG7"/>
</dbReference>
<gene>
    <name evidence="3" type="ORF">C0Q70_12073</name>
</gene>
<evidence type="ECO:0000313" key="3">
    <source>
        <dbReference type="EMBL" id="PVD26925.1"/>
    </source>
</evidence>
<keyword evidence="4" id="KW-1185">Reference proteome</keyword>
<keyword evidence="1" id="KW-0812">Transmembrane</keyword>
<sequence>MTRLLCRDAARFIGLALQLAAMSGFVAVMFMFPFCAGQSWEVEIHPEREKYTFDVTQDNAAVSLQCSLGNTSSPNLEWYDGQGKIIPAFHSGDSNPRRFVFRRRNYVELRFLAPETELNSGNYTCRGSGADGVVKEKTIQLTLYSKCHRNSSLPLCPRQFNRHLERQRDIGNTTDKEMLGGRDGAVTVGGGSSRGDPADVTNNTVRHVWARCSAQLFVIRQRSAGNQFVVF</sequence>
<dbReference type="Gene3D" id="2.60.40.10">
    <property type="entry name" value="Immunoglobulins"/>
    <property type="match status" value="1"/>
</dbReference>
<proteinExistence type="predicted"/>